<keyword evidence="2" id="KW-1185">Reference proteome</keyword>
<sequence length="508" mass="56978">MRIGIITDTNDLAHLLQNATVEDFGEFTRIAQSMDVDLSSFYYILYTYNNEIGLLRALLYTAVGWWFWELLTTLKIEKDIIQGKMSLPSRIPVVSVLIMRFSTTMLLIFSMFLQESTLHDCNLNARLCVFFQGLTKTSSTALFIHMASVLWKENFWISKVLLPFLVLLNFSTSLYKVSGTRGLRLENLPLIGDVNGCVTPRFVIAPNAVDSATMIAVAMITILLLNVRLAATSSRTILGKDLIYRVYAFALLNLALPMTLLVVLYCDLTSGLQSVIQIVTVAAISIASSRAYSYLNKVATKYKRAMNFGRTTGVGFDGDRKRFFGNAANLFVNTQRDDGLGEGETDRGWEGGEVLEEDEVGEKSVEVVEEIKDDPSNIDLEKAMSISRNQSAQSRKSDDFDEVDDAAQHFKETSGSSSQTEVSAPRSRKVEDDQRAWNQEESEGVEETSNSSLGSGKDRKISRKMVPRRRRRRRRRSKTMVQSTLPGKRGEEPRATAKTRFHLPTAQS</sequence>
<evidence type="ECO:0000313" key="2">
    <source>
        <dbReference type="Proteomes" id="UP000245626"/>
    </source>
</evidence>
<evidence type="ECO:0000313" key="1">
    <source>
        <dbReference type="EMBL" id="PWN46824.1"/>
    </source>
</evidence>
<proteinExistence type="predicted"/>
<dbReference type="EMBL" id="KZ820687">
    <property type="protein sequence ID" value="PWN46824.1"/>
    <property type="molecule type" value="Genomic_DNA"/>
</dbReference>
<dbReference type="Proteomes" id="UP000245626">
    <property type="component" value="Unassembled WGS sequence"/>
</dbReference>
<accession>A0ACD0NM20</accession>
<name>A0ACD0NM20_9BASI</name>
<organism evidence="1 2">
    <name type="scientific">Violaceomyces palustris</name>
    <dbReference type="NCBI Taxonomy" id="1673888"/>
    <lineage>
        <taxon>Eukaryota</taxon>
        <taxon>Fungi</taxon>
        <taxon>Dikarya</taxon>
        <taxon>Basidiomycota</taxon>
        <taxon>Ustilaginomycotina</taxon>
        <taxon>Ustilaginomycetes</taxon>
        <taxon>Violaceomycetales</taxon>
        <taxon>Violaceomycetaceae</taxon>
        <taxon>Violaceomyces</taxon>
    </lineage>
</organism>
<protein>
    <submittedName>
        <fullName evidence="1">Uncharacterized protein</fullName>
    </submittedName>
</protein>
<gene>
    <name evidence="1" type="ORF">IE53DRAFT_4469</name>
</gene>
<reference evidence="1 2" key="1">
    <citation type="journal article" date="2018" name="Mol. Biol. Evol.">
        <title>Broad Genomic Sampling Reveals a Smut Pathogenic Ancestry of the Fungal Clade Ustilaginomycotina.</title>
        <authorList>
            <person name="Kijpornyongpan T."/>
            <person name="Mondo S.J."/>
            <person name="Barry K."/>
            <person name="Sandor L."/>
            <person name="Lee J."/>
            <person name="Lipzen A."/>
            <person name="Pangilinan J."/>
            <person name="LaButti K."/>
            <person name="Hainaut M."/>
            <person name="Henrissat B."/>
            <person name="Grigoriev I.V."/>
            <person name="Spatafora J.W."/>
            <person name="Aime M.C."/>
        </authorList>
    </citation>
    <scope>NUCLEOTIDE SEQUENCE [LARGE SCALE GENOMIC DNA]</scope>
    <source>
        <strain evidence="1 2">SA 807</strain>
    </source>
</reference>